<keyword evidence="4" id="KW-0677">Repeat</keyword>
<evidence type="ECO:0000313" key="11">
    <source>
        <dbReference type="Proteomes" id="UP000534677"/>
    </source>
</evidence>
<dbReference type="PANTHER" id="PTHR48051">
    <property type="match status" value="1"/>
</dbReference>
<dbReference type="InterPro" id="IPR001611">
    <property type="entry name" value="Leu-rich_rpt"/>
</dbReference>
<dbReference type="Proteomes" id="UP000520513">
    <property type="component" value="Unassembled WGS sequence"/>
</dbReference>
<accession>A0A7X1AIW2</accession>
<keyword evidence="6" id="KW-1035">Host cytoplasm</keyword>
<evidence type="ECO:0000256" key="5">
    <source>
        <dbReference type="ARBA" id="ARBA00023026"/>
    </source>
</evidence>
<evidence type="ECO:0000313" key="10">
    <source>
        <dbReference type="Proteomes" id="UP000520513"/>
    </source>
</evidence>
<proteinExistence type="inferred from homology"/>
<dbReference type="GO" id="GO:0005737">
    <property type="term" value="C:cytoplasm"/>
    <property type="evidence" value="ECO:0007669"/>
    <property type="project" value="TreeGrafter"/>
</dbReference>
<dbReference type="RefSeq" id="WP_185705167.1">
    <property type="nucleotide sequence ID" value="NZ_JAAXCY010000002.1"/>
</dbReference>
<gene>
    <name evidence="8" type="ORF">HF209_05915</name>
    <name evidence="9" type="ORF">HF257_04115</name>
</gene>
<evidence type="ECO:0000256" key="1">
    <source>
        <dbReference type="ARBA" id="ARBA00000900"/>
    </source>
</evidence>
<dbReference type="Pfam" id="PF14496">
    <property type="entry name" value="NEL"/>
    <property type="match status" value="1"/>
</dbReference>
<dbReference type="InterPro" id="IPR046673">
    <property type="entry name" value="ToxA_N"/>
</dbReference>
<dbReference type="EMBL" id="JAAXCZ010000002">
    <property type="protein sequence ID" value="MBC2380472.1"/>
    <property type="molecule type" value="Genomic_DNA"/>
</dbReference>
<dbReference type="EMBL" id="JAAXCY010000002">
    <property type="protein sequence ID" value="MBC2405177.1"/>
    <property type="molecule type" value="Genomic_DNA"/>
</dbReference>
<dbReference type="PANTHER" id="PTHR48051:SF1">
    <property type="entry name" value="RAS SUPPRESSOR PROTEIN 1"/>
    <property type="match status" value="1"/>
</dbReference>
<keyword evidence="6" id="KW-0832">Ubl conjugation</keyword>
<evidence type="ECO:0000256" key="3">
    <source>
        <dbReference type="ARBA" id="ARBA00022614"/>
    </source>
</evidence>
<dbReference type="InterPro" id="IPR003591">
    <property type="entry name" value="Leu-rich_rpt_typical-subtyp"/>
</dbReference>
<dbReference type="SMART" id="SM00369">
    <property type="entry name" value="LRR_TYP"/>
    <property type="match status" value="6"/>
</dbReference>
<dbReference type="InterPro" id="IPR029487">
    <property type="entry name" value="NEL_dom"/>
</dbReference>
<dbReference type="InterPro" id="IPR032675">
    <property type="entry name" value="LRR_dom_sf"/>
</dbReference>
<comment type="caution">
    <text evidence="9">The sequence shown here is derived from an EMBL/GenBank/DDBJ whole genome shotgun (WGS) entry which is preliminary data.</text>
</comment>
<comment type="PTM">
    <text evidence="6">Ubiquitinated in the presence of host E1 ubiquitin-activating enzyme, E2 ubiquitin-conjugating enzyme and ubiquitin.</text>
</comment>
<evidence type="ECO:0000313" key="9">
    <source>
        <dbReference type="EMBL" id="MBC2405177.1"/>
    </source>
</evidence>
<keyword evidence="6" id="KW-0833">Ubl conjugation pathway</keyword>
<dbReference type="GO" id="GO:0016567">
    <property type="term" value="P:protein ubiquitination"/>
    <property type="evidence" value="ECO:0007669"/>
    <property type="project" value="InterPro"/>
</dbReference>
<evidence type="ECO:0000256" key="4">
    <source>
        <dbReference type="ARBA" id="ARBA00022737"/>
    </source>
</evidence>
<evidence type="ECO:0000256" key="6">
    <source>
        <dbReference type="PROSITE-ProRule" id="PRU01398"/>
    </source>
</evidence>
<name>A0A7X1AIW2_9PSED</name>
<comment type="catalytic activity">
    <reaction evidence="1">
        <text>S-ubiquitinyl-[E2 ubiquitin-conjugating enzyme]-L-cysteine + [acceptor protein]-L-lysine = [E2 ubiquitin-conjugating enzyme]-L-cysteine + N(6)-ubiquitinyl-[acceptor protein]-L-lysine.</text>
        <dbReference type="EC" id="2.3.2.27"/>
    </reaction>
</comment>
<sequence>MADLPSAIPAATQSIHREFLERSSPSWLVSATSSRRQQLKAAPSQMPDWYLRASPTQQKVLAEKYTASLTAQTALDKAFASLQDIDAFAEPLLVKALREQFKVQLDVNKTILQLRTRVEVRLPAVTFRTFDVVRLPLLQAALHNFEEWECKDGAFDSSSGFVIETSQADTFEAVKTSLTIAQFTGLCRSLDIGAQYQRYLKDFVHPADSATEQALRHTFIAARKADLAAAAEQALLTKDIGPDDYQMIVSVINGENHPWMGKRQVWFRDLGLMRKRMTGCMAFVICEKYRYSNDLILYIPQDPHHPLKRVTWDEMQAIFKARFAARDTSAPDDGRPTAYQRFFSRFVRYGDLPGYFTELTTVTPAPGSVAGMKPYFPLLDDFLRGLNPFSMFAVVRDLPPDPAPIKRLNPDPFLHPSTMNQKGRIGWEDNLDLWDYHFERHRDKLIADASSHAVPTAEVDARVRSEKIARLLGIGLLILNVASMFVPVLGEVMMVVMAGQLLYETLEGSLEWAEGDRRAAKGHLLDVAENLAFLAVMAGVGKGLSTLAAAKPEPLIEALDPVTLPNGQTRLWKPDLSGYESPDSLPTSAAPNTQGQYLHAGKTYIRQSGKFYEKTYDEALGRWRIRHPTDPGAYQPPLSHNGMGAWRLTLERPQAWDRPTLMRRLGPVTDTFDDTQLLKIADISGVQDGTLRQMHLDDAPPPPALADTLRLFKADQEVAQVLEQVSSGKAVDGRYFYALPLLTEMPRWPVGRVLEVFEGPGLTGRVQRYGTERLYHGVKLRAPIRVSRADVLSSQLPAQVLAALDESEIVAMLGGEPARVRENRPQELRLQLADYARTRQPALFDSLYKGTEVTGALVAKLQRLYPGLSEYSAQQLLAEADAEQLGRLRATGRVPLAMQEHARWHVSQGRLARAYAGLHMESLTSADSKCLALQSLSKLPGWSDQLRLEVREGGISGELLDGIGNETATPRKYLVKRGPQYQAFNERGEALNNLPRDGDNFYASLMHAMPDETRQALGIPHVGQSLDLRRAIIDYATEHRQASARIVEQRVSPARWFKPPQRITPKLLGYPASGRGEGVSPSLVSRVRDVYPQMTDDQANGFIFKQILADRTDTQIFSLLNNRLREWQALESTLNGWMMTELADPFIRRYPELDSRPGIVHALKACWRNAPLAELPGRAELRLAGEVPLPPLSADFSHVRTLSVSGRGMIEGHIEQVLGYFPEVQELTLAGADRPSSSVPQALERMGGLRRLKLVSGTELTPEELTRLEGLTGLEELQVHSSLSSTRPLDLSRLTALRSLRLSGGGQRDFPLGMLDLPELNRLDLQASSIDQLPAQLFAPGHERVWSGLSMSWSRFSRERFRAAYDYVRSQPEHLVDQDQMVREYCTGLLNEGLGRTLTFNTPLSGPLKNLFFGRFTTAQAQYDAIEALSDEYAELTQSLDSWFIRDTRHQEFFARTELAVALRRGWNEGLMQRYGGAGSTSLSLPSLVVSELPQLPAGAFDHVMELRMPNTTVPSSQLGRFVRGFRGLRSLDVHGSGLTELALAPGEWPELEVLNLGSTALTSLDISGLSQLQAINLRGTPLRAWPTGAEQLPHLTWLDLRDTRIIQLPASALADDRLLLDSQLAGLPLTPQAQAELIAARQRVEQSMGLEDGTLSRFEQQPPSDVFPAYGSGSTIARELLPLTSTDPTEVVLTRRLNSWLFIREFTPRRDVKVTASTRHIAAQRILDTWRAGLTVPPGAAARELSFHGLTLGEMPALPVVLRHVERLNLSGVQLTGPGSDAFLRAFPEVETLTLSSNGLESLPAALEDMYLLKRLDLSAVGISDPERLYPTLARIEHLRWLDVSYCSLETFRVDALSNLESLNLNNNELTQWPDGVLEARTLRTLDPSSNQLESIPPQALEGEHDALMAGTDLSDNFGLSLEDLRRLQAYSRRLETDAALGMSRADMQQQINELEQPSSGDSDSASEDDDVALALPDEVLGSASSDAGARAPWLQNLSSDEQVRLAILWDALAREPDNAAFFNLLSLLPQTKDFDLARASLTTRVWRVVEAAASDTSLRETLFGMSNTHGTCSDGRILTFSALEIKVLEFDTLSGIDPADLSRKGPALLSLSRNLFRLEQVEKLAARHIRPQSDAAEVRLQYLIGLRRRLDLQGVPEKMRFAIPISGAAMETEARAIEAMEKTDVFHENLISRDYWVDYLKEQYPEDFVALEQRNAQRRDALEDAYDSVNEPGYVTGLETLNVQLLADETQTLMALSRRADAALNPAALDPNQPSTSFVG</sequence>
<keyword evidence="6" id="KW-0964">Secreted</keyword>
<feature type="active site" description="Glycyl thioester intermediate" evidence="6">
    <location>
        <position position="2074"/>
    </location>
</feature>
<dbReference type="Proteomes" id="UP000534677">
    <property type="component" value="Unassembled WGS sequence"/>
</dbReference>
<evidence type="ECO:0000256" key="2">
    <source>
        <dbReference type="ARBA" id="ARBA00012483"/>
    </source>
</evidence>
<organism evidence="9 10">
    <name type="scientific">Pseudomonas cremoris</name>
    <dbReference type="NCBI Taxonomy" id="2724178"/>
    <lineage>
        <taxon>Bacteria</taxon>
        <taxon>Pseudomonadati</taxon>
        <taxon>Pseudomonadota</taxon>
        <taxon>Gammaproteobacteria</taxon>
        <taxon>Pseudomonadales</taxon>
        <taxon>Pseudomonadaceae</taxon>
        <taxon>Pseudomonas</taxon>
    </lineage>
</organism>
<dbReference type="Pfam" id="PF20178">
    <property type="entry name" value="ToxA_N"/>
    <property type="match status" value="1"/>
</dbReference>
<dbReference type="GO" id="GO:0061630">
    <property type="term" value="F:ubiquitin protein ligase activity"/>
    <property type="evidence" value="ECO:0007669"/>
    <property type="project" value="UniProtKB-EC"/>
</dbReference>
<feature type="domain" description="NEL" evidence="7">
    <location>
        <begin position="1987"/>
        <end position="2278"/>
    </location>
</feature>
<dbReference type="InterPro" id="IPR050216">
    <property type="entry name" value="LRR_domain-containing"/>
</dbReference>
<keyword evidence="11" id="KW-1185">Reference proteome</keyword>
<reference evidence="10 11" key="1">
    <citation type="submission" date="2020-04" db="EMBL/GenBank/DDBJ databases">
        <title>Pseudomonas crami sp. nov., a novel proteolytic bacterial species isolated from cream.</title>
        <authorList>
            <person name="Hofmann K."/>
            <person name="Woller A."/>
            <person name="Huptas C."/>
            <person name="Wenning M."/>
            <person name="Scherer S."/>
            <person name="Doll E.V."/>
        </authorList>
    </citation>
    <scope>NUCLEOTIDE SEQUENCE [LARGE SCALE GENOMIC DNA]</scope>
    <source>
        <strain evidence="8 11">WS 5096</strain>
        <strain evidence="9 10">WS 5106</strain>
    </source>
</reference>
<evidence type="ECO:0000313" key="8">
    <source>
        <dbReference type="EMBL" id="MBC2380472.1"/>
    </source>
</evidence>
<dbReference type="PROSITE" id="PS51450">
    <property type="entry name" value="LRR"/>
    <property type="match status" value="1"/>
</dbReference>
<dbReference type="PROSITE" id="PS52053">
    <property type="entry name" value="NEL"/>
    <property type="match status" value="1"/>
</dbReference>
<keyword evidence="5" id="KW-0843">Virulence</keyword>
<comment type="similarity">
    <text evidence="6">Belongs to the LRR-containing bacterial E3 ligase family.</text>
</comment>
<dbReference type="EC" id="2.3.2.27" evidence="2"/>
<keyword evidence="6" id="KW-0808">Transferase</keyword>
<evidence type="ECO:0000259" key="7">
    <source>
        <dbReference type="PROSITE" id="PS52053"/>
    </source>
</evidence>
<dbReference type="Gene3D" id="1.20.58.360">
    <property type="entry name" value="Shigella T3SS effector IpaH defines"/>
    <property type="match status" value="1"/>
</dbReference>
<protein>
    <recommendedName>
        <fullName evidence="2">RING-type E3 ubiquitin transferase</fullName>
        <ecNumber evidence="2">2.3.2.27</ecNumber>
    </recommendedName>
</protein>
<dbReference type="SUPFAM" id="SSF52058">
    <property type="entry name" value="L domain-like"/>
    <property type="match status" value="1"/>
</dbReference>
<dbReference type="GO" id="GO:0005576">
    <property type="term" value="C:extracellular region"/>
    <property type="evidence" value="ECO:0007669"/>
    <property type="project" value="UniProtKB-UniRule"/>
</dbReference>
<keyword evidence="3" id="KW-0433">Leucine-rich repeat</keyword>
<dbReference type="Gene3D" id="3.80.10.10">
    <property type="entry name" value="Ribonuclease Inhibitor"/>
    <property type="match status" value="3"/>
</dbReference>